<dbReference type="Proteomes" id="UP000198765">
    <property type="component" value="Chromosome I"/>
</dbReference>
<evidence type="ECO:0000313" key="2">
    <source>
        <dbReference type="Proteomes" id="UP000198765"/>
    </source>
</evidence>
<dbReference type="SUPFAM" id="SSF52540">
    <property type="entry name" value="P-loop containing nucleoside triphosphate hydrolases"/>
    <property type="match status" value="1"/>
</dbReference>
<proteinExistence type="predicted"/>
<protein>
    <submittedName>
        <fullName evidence="1">Uncharacterized protein</fullName>
    </submittedName>
</protein>
<name>A0A1A8ZB46_9ACTN</name>
<dbReference type="AlphaFoldDB" id="A0A1A8ZB46"/>
<keyword evidence="2" id="KW-1185">Reference proteome</keyword>
<dbReference type="RefSeq" id="WP_157739861.1">
    <property type="nucleotide sequence ID" value="NZ_LT594324.1"/>
</dbReference>
<organism evidence="1 2">
    <name type="scientific">Micromonospora narathiwatensis</name>
    <dbReference type="NCBI Taxonomy" id="299146"/>
    <lineage>
        <taxon>Bacteria</taxon>
        <taxon>Bacillati</taxon>
        <taxon>Actinomycetota</taxon>
        <taxon>Actinomycetes</taxon>
        <taxon>Micromonosporales</taxon>
        <taxon>Micromonosporaceae</taxon>
        <taxon>Micromonospora</taxon>
    </lineage>
</organism>
<evidence type="ECO:0000313" key="1">
    <source>
        <dbReference type="EMBL" id="SBT41057.1"/>
    </source>
</evidence>
<accession>A0A1A8ZB46</accession>
<sequence>MSENVHEVVDEGGAERGDASSHVGRLTALNLALLRFSGALTVLGEDGEEAKATCRGVLRRTLIAELLARRHMIAVAGTQGTGKTTLVRALYGLDSQWLRGTRGQGERMPIFLVEDDVDAPEGYLTSLVTDAAGARWEETPVGPDQWAAAMRQDDGDVLVLELRVPRLLFPQAPPRSSGLLLLPGYEPQDEMNQLWQELMRQALVGAARTLLVTHQQDLATDAPSAALVDLRDRYLAGTLPLVAITHCDPIAGDPTAQEKLRATAAGRYRRPAEGIFCVWPGDPGAPCYAELRAALVDLGYTAGAGDVRIRELERVVAGDLGNLVHRVERSFETYLDTTGSDSEREMRNLLRSFDTAVATMRDRFEHGLREELVKVRDTALRRALKLHQDRNEKWGRFWGRTVRRISLRPTTIHSAQEALILEAWTGGGDDSPVAEVLPRVLAAVVQRQYKAAGLETELTWSLPDAPAGEHGDRTEGAVIPLTALQRRAVDALAEVERLTQPAPVEDVDRRPGPELETAVRLLPALALDWARMGSVVPEFVGLVPGTLAPASDDAVTRTMEDLAGRLREWDRAQQGIVRAWASIAGLTRPVAGQSAAAAGSAGLADISTIRALATAARGGAGAAVGRAVTSVVVGSVAAATAVVTIDMINRGLRAKLSAAETAISEIYRMELDNRVAAYDELMGLAREILAGKLRRTYGLDEALARREWLRATLQSVQARRLDLLEAFHGHLGTLG</sequence>
<dbReference type="EMBL" id="LT594324">
    <property type="protein sequence ID" value="SBT41057.1"/>
    <property type="molecule type" value="Genomic_DNA"/>
</dbReference>
<dbReference type="InterPro" id="IPR027417">
    <property type="entry name" value="P-loop_NTPase"/>
</dbReference>
<dbReference type="OrthoDB" id="6635951at2"/>
<dbReference type="PATRIC" id="fig|299146.4.peg.1167"/>
<reference evidence="1 2" key="1">
    <citation type="submission" date="2016-06" db="EMBL/GenBank/DDBJ databases">
        <authorList>
            <person name="Kjaerup R.B."/>
            <person name="Dalgaard T.S."/>
            <person name="Juul-Madsen H.R."/>
        </authorList>
    </citation>
    <scope>NUCLEOTIDE SEQUENCE [LARGE SCALE GENOMIC DNA]</scope>
    <source>
        <strain evidence="1 2">DSM 45248</strain>
    </source>
</reference>
<gene>
    <name evidence="1" type="ORF">GA0070621_1129</name>
</gene>